<dbReference type="GeneID" id="36394636"/>
<reference evidence="2 3" key="2">
    <citation type="journal article" date="2012" name="Eukaryot. Cell">
        <title>Genome update of Botrytis cinerea strains B05.10 and T4.</title>
        <authorList>
            <person name="Staats M."/>
            <person name="van Kan J.A."/>
        </authorList>
    </citation>
    <scope>NUCLEOTIDE SEQUENCE [LARGE SCALE GENOMIC DNA]</scope>
    <source>
        <strain evidence="2 3">B05.10</strain>
    </source>
</reference>
<dbReference type="SUPFAM" id="SSF53335">
    <property type="entry name" value="S-adenosyl-L-methionine-dependent methyltransferases"/>
    <property type="match status" value="1"/>
</dbReference>
<evidence type="ECO:0000259" key="1">
    <source>
        <dbReference type="Pfam" id="PF13847"/>
    </source>
</evidence>
<dbReference type="Pfam" id="PF13847">
    <property type="entry name" value="Methyltransf_31"/>
    <property type="match status" value="1"/>
</dbReference>
<dbReference type="RefSeq" id="XP_024551709.1">
    <property type="nucleotide sequence ID" value="XM_024695907.1"/>
</dbReference>
<evidence type="ECO:0000313" key="3">
    <source>
        <dbReference type="Proteomes" id="UP000001798"/>
    </source>
</evidence>
<dbReference type="AlphaFoldDB" id="A0A384JX80"/>
<accession>A0A384JX80</accession>
<proteinExistence type="predicted"/>
<dbReference type="KEGG" id="bfu:BCIN_11g02660"/>
<reference evidence="2 3" key="1">
    <citation type="journal article" date="2011" name="PLoS Genet.">
        <title>Genomic analysis of the necrotrophic fungal pathogens Sclerotinia sclerotiorum and Botrytis cinerea.</title>
        <authorList>
            <person name="Amselem J."/>
            <person name="Cuomo C.A."/>
            <person name="van Kan J.A."/>
            <person name="Viaud M."/>
            <person name="Benito E.P."/>
            <person name="Couloux A."/>
            <person name="Coutinho P.M."/>
            <person name="de Vries R.P."/>
            <person name="Dyer P.S."/>
            <person name="Fillinger S."/>
            <person name="Fournier E."/>
            <person name="Gout L."/>
            <person name="Hahn M."/>
            <person name="Kohn L."/>
            <person name="Lapalu N."/>
            <person name="Plummer K.M."/>
            <person name="Pradier J.M."/>
            <person name="Quevillon E."/>
            <person name="Sharon A."/>
            <person name="Simon A."/>
            <person name="ten Have A."/>
            <person name="Tudzynski B."/>
            <person name="Tudzynski P."/>
            <person name="Wincker P."/>
            <person name="Andrew M."/>
            <person name="Anthouard V."/>
            <person name="Beever R.E."/>
            <person name="Beffa R."/>
            <person name="Benoit I."/>
            <person name="Bouzid O."/>
            <person name="Brault B."/>
            <person name="Chen Z."/>
            <person name="Choquer M."/>
            <person name="Collemare J."/>
            <person name="Cotton P."/>
            <person name="Danchin E.G."/>
            <person name="Da Silva C."/>
            <person name="Gautier A."/>
            <person name="Giraud C."/>
            <person name="Giraud T."/>
            <person name="Gonzalez C."/>
            <person name="Grossetete S."/>
            <person name="Guldener U."/>
            <person name="Henrissat B."/>
            <person name="Howlett B.J."/>
            <person name="Kodira C."/>
            <person name="Kretschmer M."/>
            <person name="Lappartient A."/>
            <person name="Leroch M."/>
            <person name="Levis C."/>
            <person name="Mauceli E."/>
            <person name="Neuveglise C."/>
            <person name="Oeser B."/>
            <person name="Pearson M."/>
            <person name="Poulain J."/>
            <person name="Poussereau N."/>
            <person name="Quesneville H."/>
            <person name="Rascle C."/>
            <person name="Schumacher J."/>
            <person name="Segurens B."/>
            <person name="Sexton A."/>
            <person name="Silva E."/>
            <person name="Sirven C."/>
            <person name="Soanes D.M."/>
            <person name="Talbot N.J."/>
            <person name="Templeton M."/>
            <person name="Yandava C."/>
            <person name="Yarden O."/>
            <person name="Zeng Q."/>
            <person name="Rollins J.A."/>
            <person name="Lebrun M.H."/>
            <person name="Dickman M."/>
        </authorList>
    </citation>
    <scope>NUCLEOTIDE SEQUENCE [LARGE SCALE GENOMIC DNA]</scope>
    <source>
        <strain evidence="2 3">B05.10</strain>
    </source>
</reference>
<dbReference type="InterPro" id="IPR025714">
    <property type="entry name" value="Methyltranfer_dom"/>
</dbReference>
<name>A0A384JX80_BOTFB</name>
<dbReference type="EMBL" id="CP009815">
    <property type="protein sequence ID" value="ATZ54954.1"/>
    <property type="molecule type" value="Genomic_DNA"/>
</dbReference>
<dbReference type="OrthoDB" id="5339271at2759"/>
<dbReference type="Gene3D" id="3.40.50.150">
    <property type="entry name" value="Vaccinia Virus protein VP39"/>
    <property type="match status" value="1"/>
</dbReference>
<gene>
    <name evidence="2" type="ORF">BCIN_11g02660</name>
</gene>
<dbReference type="Proteomes" id="UP000001798">
    <property type="component" value="Chromosome 11"/>
</dbReference>
<evidence type="ECO:0000313" key="2">
    <source>
        <dbReference type="EMBL" id="ATZ54954.1"/>
    </source>
</evidence>
<dbReference type="VEuPathDB" id="FungiDB:Bcin11g02660"/>
<reference evidence="2 3" key="3">
    <citation type="journal article" date="2017" name="Mol. Plant Pathol.">
        <title>A gapless genome sequence of the fungus Botrytis cinerea.</title>
        <authorList>
            <person name="Van Kan J.A."/>
            <person name="Stassen J.H."/>
            <person name="Mosbach A."/>
            <person name="Van Der Lee T.A."/>
            <person name="Faino L."/>
            <person name="Farmer A.D."/>
            <person name="Papasotiriou D.G."/>
            <person name="Zhou S."/>
            <person name="Seidl M.F."/>
            <person name="Cottam E."/>
            <person name="Edel D."/>
            <person name="Hahn M."/>
            <person name="Schwartz D.C."/>
            <person name="Dietrich R.A."/>
            <person name="Widdison S."/>
            <person name="Scalliet G."/>
        </authorList>
    </citation>
    <scope>NUCLEOTIDE SEQUENCE [LARGE SCALE GENOMIC DNA]</scope>
    <source>
        <strain evidence="2 3">B05.10</strain>
    </source>
</reference>
<organism evidence="2 3">
    <name type="scientific">Botryotinia fuckeliana (strain B05.10)</name>
    <name type="common">Noble rot fungus</name>
    <name type="synonym">Botrytis cinerea</name>
    <dbReference type="NCBI Taxonomy" id="332648"/>
    <lineage>
        <taxon>Eukaryota</taxon>
        <taxon>Fungi</taxon>
        <taxon>Dikarya</taxon>
        <taxon>Ascomycota</taxon>
        <taxon>Pezizomycotina</taxon>
        <taxon>Leotiomycetes</taxon>
        <taxon>Helotiales</taxon>
        <taxon>Sclerotiniaceae</taxon>
        <taxon>Botrytis</taxon>
    </lineage>
</organism>
<protein>
    <recommendedName>
        <fullName evidence="1">Methyltransferase domain-containing protein</fullName>
    </recommendedName>
</protein>
<dbReference type="CDD" id="cd02440">
    <property type="entry name" value="AdoMet_MTases"/>
    <property type="match status" value="1"/>
</dbReference>
<feature type="domain" description="Methyltransferase" evidence="1">
    <location>
        <begin position="47"/>
        <end position="176"/>
    </location>
</feature>
<keyword evidence="3" id="KW-1185">Reference proteome</keyword>
<sequence length="281" mass="31093">MGSTVRESTCYDSTYLAEYYDIWTGTRNDTSYNSKALVQMVSKAPSSHILVLDACTGTGRLIQAITSYAKDQPGISLANVEFIGLDNEPHMIARAEKINSKLPVQAGCQSIIWLLGSALDMSSLPTFQSKKVDLLTVGFGSISHFYQPGQPEKFLEEVAHILTPRTGIAHISVVSKLIADPELGLDKDITDPLPPSEHSSVEFPGVVYREKVVENGVQGNIWRVVRDIEVWKDETLIEKNLDTALFRVWTEKELRELVAGAGLRVLEIIPQEVDTLFVVGF</sequence>
<dbReference type="InterPro" id="IPR029063">
    <property type="entry name" value="SAM-dependent_MTases_sf"/>
</dbReference>